<dbReference type="EMBL" id="JANSHE010005107">
    <property type="protein sequence ID" value="KAJ2972672.1"/>
    <property type="molecule type" value="Genomic_DNA"/>
</dbReference>
<keyword evidence="2" id="KW-1185">Reference proteome</keyword>
<gene>
    <name evidence="1" type="ORF">NUW54_g12214</name>
</gene>
<dbReference type="Proteomes" id="UP001144978">
    <property type="component" value="Unassembled WGS sequence"/>
</dbReference>
<evidence type="ECO:0000313" key="1">
    <source>
        <dbReference type="EMBL" id="KAJ2972672.1"/>
    </source>
</evidence>
<reference evidence="1" key="1">
    <citation type="submission" date="2022-08" db="EMBL/GenBank/DDBJ databases">
        <title>Genome Sequence of Pycnoporus sanguineus.</title>
        <authorList>
            <person name="Buettner E."/>
        </authorList>
    </citation>
    <scope>NUCLEOTIDE SEQUENCE</scope>
    <source>
        <strain evidence="1">CG-C14</strain>
    </source>
</reference>
<proteinExistence type="predicted"/>
<protein>
    <submittedName>
        <fullName evidence="1">Uncharacterized protein</fullName>
    </submittedName>
</protein>
<accession>A0ACC1N087</accession>
<organism evidence="1 2">
    <name type="scientific">Trametes sanguinea</name>
    <dbReference type="NCBI Taxonomy" id="158606"/>
    <lineage>
        <taxon>Eukaryota</taxon>
        <taxon>Fungi</taxon>
        <taxon>Dikarya</taxon>
        <taxon>Basidiomycota</taxon>
        <taxon>Agaricomycotina</taxon>
        <taxon>Agaricomycetes</taxon>
        <taxon>Polyporales</taxon>
        <taxon>Polyporaceae</taxon>
        <taxon>Trametes</taxon>
    </lineage>
</organism>
<sequence length="181" mass="20577">MPISTHARSPASWAARALQEELEFVAVPLYDEPARAEQDDGSGSPMQESVQYYWYQQPIEDREQDGRREVDWEGYAADQGWKPELGGGSHGKAQGAWLRHLQIQSYNLQLRHQFLDAGLKQAKPNLAPAITHFNMFDIPDGLVESWDWLRRGETGGTVMISVWCTTATTIRKRHRRRSGGL</sequence>
<name>A0ACC1N087_9APHY</name>
<comment type="caution">
    <text evidence="1">The sequence shown here is derived from an EMBL/GenBank/DDBJ whole genome shotgun (WGS) entry which is preliminary data.</text>
</comment>
<evidence type="ECO:0000313" key="2">
    <source>
        <dbReference type="Proteomes" id="UP001144978"/>
    </source>
</evidence>